<dbReference type="Proteomes" id="UP001501842">
    <property type="component" value="Unassembled WGS sequence"/>
</dbReference>
<evidence type="ECO:0000313" key="2">
    <source>
        <dbReference type="EMBL" id="GAA2719632.1"/>
    </source>
</evidence>
<name>A0ABN3TVZ4_9ACTN</name>
<dbReference type="EMBL" id="BAAATZ010000002">
    <property type="protein sequence ID" value="GAA2719632.1"/>
    <property type="molecule type" value="Genomic_DNA"/>
</dbReference>
<protein>
    <submittedName>
        <fullName evidence="2">Uncharacterized protein</fullName>
    </submittedName>
</protein>
<evidence type="ECO:0000313" key="3">
    <source>
        <dbReference type="Proteomes" id="UP001501842"/>
    </source>
</evidence>
<feature type="region of interest" description="Disordered" evidence="1">
    <location>
        <begin position="153"/>
        <end position="205"/>
    </location>
</feature>
<keyword evidence="3" id="KW-1185">Reference proteome</keyword>
<feature type="compositionally biased region" description="Basic and acidic residues" evidence="1">
    <location>
        <begin position="184"/>
        <end position="198"/>
    </location>
</feature>
<organism evidence="2 3">
    <name type="scientific">Actinocorallia aurantiaca</name>
    <dbReference type="NCBI Taxonomy" id="46204"/>
    <lineage>
        <taxon>Bacteria</taxon>
        <taxon>Bacillati</taxon>
        <taxon>Actinomycetota</taxon>
        <taxon>Actinomycetes</taxon>
        <taxon>Streptosporangiales</taxon>
        <taxon>Thermomonosporaceae</taxon>
        <taxon>Actinocorallia</taxon>
    </lineage>
</organism>
<gene>
    <name evidence="2" type="ORF">GCM10010439_05680</name>
</gene>
<proteinExistence type="predicted"/>
<accession>A0ABN3TVZ4</accession>
<reference evidence="2 3" key="1">
    <citation type="journal article" date="2019" name="Int. J. Syst. Evol. Microbiol.">
        <title>The Global Catalogue of Microorganisms (GCM) 10K type strain sequencing project: providing services to taxonomists for standard genome sequencing and annotation.</title>
        <authorList>
            <consortium name="The Broad Institute Genomics Platform"/>
            <consortium name="The Broad Institute Genome Sequencing Center for Infectious Disease"/>
            <person name="Wu L."/>
            <person name="Ma J."/>
        </authorList>
    </citation>
    <scope>NUCLEOTIDE SEQUENCE [LARGE SCALE GENOMIC DNA]</scope>
    <source>
        <strain evidence="2 3">JCM 8201</strain>
    </source>
</reference>
<evidence type="ECO:0000256" key="1">
    <source>
        <dbReference type="SAM" id="MobiDB-lite"/>
    </source>
</evidence>
<sequence>MLRSRISRPARALPGEIRRLLAPLSTQEPPMLRSHASRPARALPDEIRRILAPLSTQEPPMLRSRISRPARALPGKVRRFFPRSSASAASVSTRKGGRLSSVQAHTWFFALFTTTSPGPRSAASARLPKSRHRGLRGFSRLLSPLKGVRDAVNAISPETPVRGPRRSTWQEAHLRRKRPTPETGHPEQGRSAEDRKPDTGIGGGR</sequence>
<comment type="caution">
    <text evidence="2">The sequence shown here is derived from an EMBL/GenBank/DDBJ whole genome shotgun (WGS) entry which is preliminary data.</text>
</comment>